<dbReference type="InterPro" id="IPR000212">
    <property type="entry name" value="DNA_helicase_UvrD/REP"/>
</dbReference>
<dbReference type="Gene3D" id="1.10.3170.10">
    <property type="entry name" value="Recbcd, chain B, domain 2"/>
    <property type="match status" value="1"/>
</dbReference>
<keyword evidence="10" id="KW-0238">DNA-binding</keyword>
<dbReference type="PROSITE" id="PS51198">
    <property type="entry name" value="UVRD_HELICASE_ATP_BIND"/>
    <property type="match status" value="1"/>
</dbReference>
<dbReference type="PANTHER" id="PTHR11070:SF23">
    <property type="entry name" value="RECBCD ENZYME SUBUNIT RECB"/>
    <property type="match status" value="1"/>
</dbReference>
<dbReference type="GO" id="GO:0005829">
    <property type="term" value="C:cytosol"/>
    <property type="evidence" value="ECO:0007669"/>
    <property type="project" value="TreeGrafter"/>
</dbReference>
<evidence type="ECO:0000256" key="1">
    <source>
        <dbReference type="ARBA" id="ARBA00022722"/>
    </source>
</evidence>
<dbReference type="GO" id="GO:0043138">
    <property type="term" value="F:3'-5' DNA helicase activity"/>
    <property type="evidence" value="ECO:0007669"/>
    <property type="project" value="UniProtKB-EC"/>
</dbReference>
<proteinExistence type="inferred from homology"/>
<dbReference type="GO" id="GO:0003677">
    <property type="term" value="F:DNA binding"/>
    <property type="evidence" value="ECO:0007669"/>
    <property type="project" value="UniProtKB-KW"/>
</dbReference>
<dbReference type="InterPro" id="IPR011604">
    <property type="entry name" value="PDDEXK-like_dom_sf"/>
</dbReference>
<dbReference type="GO" id="GO:0009338">
    <property type="term" value="C:exodeoxyribonuclease V complex"/>
    <property type="evidence" value="ECO:0007669"/>
    <property type="project" value="TreeGrafter"/>
</dbReference>
<dbReference type="PROSITE" id="PS51217">
    <property type="entry name" value="UVRD_HELICASE_CTER"/>
    <property type="match status" value="1"/>
</dbReference>
<comment type="catalytic activity">
    <reaction evidence="15">
        <text>ATP + H2O = ADP + phosphate + H(+)</text>
        <dbReference type="Rhea" id="RHEA:13065"/>
        <dbReference type="ChEBI" id="CHEBI:15377"/>
        <dbReference type="ChEBI" id="CHEBI:15378"/>
        <dbReference type="ChEBI" id="CHEBI:30616"/>
        <dbReference type="ChEBI" id="CHEBI:43474"/>
        <dbReference type="ChEBI" id="CHEBI:456216"/>
        <dbReference type="EC" id="5.6.2.4"/>
    </reaction>
</comment>
<keyword evidence="3 16" id="KW-0547">Nucleotide-binding</keyword>
<dbReference type="Pfam" id="PF00580">
    <property type="entry name" value="UvrD-helicase"/>
    <property type="match status" value="1"/>
</dbReference>
<dbReference type="GO" id="GO:0008854">
    <property type="term" value="F:exodeoxyribonuclease V activity"/>
    <property type="evidence" value="ECO:0007669"/>
    <property type="project" value="InterPro"/>
</dbReference>
<dbReference type="InterPro" id="IPR011335">
    <property type="entry name" value="Restrct_endonuc-II-like"/>
</dbReference>
<keyword evidence="12" id="KW-0413">Isomerase</keyword>
<evidence type="ECO:0000256" key="4">
    <source>
        <dbReference type="ARBA" id="ARBA00022763"/>
    </source>
</evidence>
<evidence type="ECO:0000259" key="17">
    <source>
        <dbReference type="PROSITE" id="PS51198"/>
    </source>
</evidence>
<dbReference type="GO" id="GO:0000725">
    <property type="term" value="P:recombinational repair"/>
    <property type="evidence" value="ECO:0007669"/>
    <property type="project" value="TreeGrafter"/>
</dbReference>
<dbReference type="EMBL" id="CP054140">
    <property type="protein sequence ID" value="QQG65177.1"/>
    <property type="molecule type" value="Genomic_DNA"/>
</dbReference>
<evidence type="ECO:0000256" key="11">
    <source>
        <dbReference type="ARBA" id="ARBA00023204"/>
    </source>
</evidence>
<dbReference type="InterPro" id="IPR014017">
    <property type="entry name" value="DNA_helicase_UvrD-like_C"/>
</dbReference>
<dbReference type="InterPro" id="IPR027417">
    <property type="entry name" value="P-loop_NTPase"/>
</dbReference>
<keyword evidence="8 16" id="KW-0067">ATP-binding</keyword>
<evidence type="ECO:0000256" key="15">
    <source>
        <dbReference type="ARBA" id="ARBA00048988"/>
    </source>
</evidence>
<keyword evidence="20" id="KW-1185">Reference proteome</keyword>
<dbReference type="AlphaFoldDB" id="A0A7T5VC83"/>
<sequence length="1169" mass="132342">MQPLDPLTLPLHGTRLIEASAGTGKTYTLSLLFLRLLLERGLAVDQILVVTFTRAATSELRDRIRARLRQALAYLDHQQVAEPVLVALLHSLPPEQCRVRLADALVRIDETAIHTIHGFCQRALQEHAFEAGSLFEFELLETEETLRMQVMEDFWRNRFYGADSDEAGWAASLWQDPAGLLRALGRTVTLHCDLTPVVDQQKINDLIPRVEVLFAEVRRSWQLHAEAVQNILETHPDLQRNEKTYRLSDRVPELLAAMNGLAAMANPPRRLPPGIEKLGNTAMTKALKTRCQTMITHEFFTIFDRLYQAHAQLQELQTVAILHEARNFLQSALTRRKQLRRWLGYDDLLTQFVKALEQPQSGQQLATRMCSRYPAALIDEFQDTDPVQYRIFSHIYRRDRTCCLFLIGDPKQAIYAFRGADIFTYMQARRETPQNNRITMTTNYRATAPMVQAVNTLFGNRQDSFVFTDDIIFHPVEAAPEQIAQPLLHSGLTVPPLSALLLDSERLKKGKASTISKEQAARAAATYCADLLLELLEAGQEGQTTINNQPLRAGDIAILVRSHRQADVMREALRQRGLKCAALNQQSVFAGPEAKNLLEVLTAIEDPSDPGRLRYALTTDLFGLTGEELYQLTTDEHAWEHRLTTFFHCRRIWREQGILSMFQYLLTTEGITRRLTAQHGGSRSLTNYLHLVELLQQSHTGRHGTTALLRWFHRQIDIPDTTAENQLIRLESDEEVVRIVTIHGSKGLEFPVVMLPFLWAERPSTKTGPIIFHDRNTLRLTADLGSGVEKHDLWAEEEALAEELRLLYVAITRAKSACLFCWGRVKGMEHTALSYLLHNGLCPADDTELTYSLEQFNRNETLLALRPYPATFSSHRAVAKVKKVQLQPAIFHGQINPGWTMTSYSRLSGGKETDPIGESGGRDDIPFQAAEDFTSIFTFPRGPVAGTCLHTLLEQLEYARPAGEQLAMIDQALLQAGINRNWQTAVAGWLDDLLTVPLPGTCSLGQLPEQDRLHELDFLFPLHQVDLHRFNTLLIQGGGRSLNISSTSLHGLMKGFIDLVFRHEGRYYIVDYKSNYLGPDYTAYDPQSLAASMENHQYHLQALIYTLALHRYLNVRIKGYAYDQHFGGVYYLFLRAMHPALPQGTGIHFSRADHQLVAALDACCHGEQR</sequence>
<feature type="binding site" evidence="16">
    <location>
        <begin position="19"/>
        <end position="26"/>
    </location>
    <ligand>
        <name>ATP</name>
        <dbReference type="ChEBI" id="CHEBI:30616"/>
    </ligand>
</feature>
<evidence type="ECO:0000256" key="16">
    <source>
        <dbReference type="PROSITE-ProRule" id="PRU00560"/>
    </source>
</evidence>
<dbReference type="Proteomes" id="UP000596092">
    <property type="component" value="Chromosome"/>
</dbReference>
<keyword evidence="9" id="KW-0460">Magnesium</keyword>
<dbReference type="Gene3D" id="3.90.320.10">
    <property type="match status" value="1"/>
</dbReference>
<keyword evidence="6 16" id="KW-0347">Helicase</keyword>
<dbReference type="Pfam" id="PF12705">
    <property type="entry name" value="PDDEXK_1"/>
    <property type="match status" value="1"/>
</dbReference>
<dbReference type="InterPro" id="IPR004586">
    <property type="entry name" value="RecB"/>
</dbReference>
<protein>
    <recommendedName>
        <fullName evidence="14">DNA 3'-5' helicase</fullName>
        <ecNumber evidence="14">5.6.2.4</ecNumber>
    </recommendedName>
</protein>
<evidence type="ECO:0000259" key="18">
    <source>
        <dbReference type="PROSITE" id="PS51217"/>
    </source>
</evidence>
<dbReference type="CDD" id="cd22352">
    <property type="entry name" value="RecB_C-like"/>
    <property type="match status" value="1"/>
</dbReference>
<evidence type="ECO:0000256" key="7">
    <source>
        <dbReference type="ARBA" id="ARBA00022839"/>
    </source>
</evidence>
<evidence type="ECO:0000256" key="6">
    <source>
        <dbReference type="ARBA" id="ARBA00022806"/>
    </source>
</evidence>
<accession>A0A7T5VC83</accession>
<evidence type="ECO:0000256" key="5">
    <source>
        <dbReference type="ARBA" id="ARBA00022801"/>
    </source>
</evidence>
<gene>
    <name evidence="19" type="primary">recB</name>
    <name evidence="19" type="ORF">HP555_04480</name>
</gene>
<evidence type="ECO:0000256" key="14">
    <source>
        <dbReference type="ARBA" id="ARBA00034808"/>
    </source>
</evidence>
<evidence type="ECO:0000256" key="8">
    <source>
        <dbReference type="ARBA" id="ARBA00022840"/>
    </source>
</evidence>
<dbReference type="Gene3D" id="1.10.486.10">
    <property type="entry name" value="PCRA, domain 4"/>
    <property type="match status" value="1"/>
</dbReference>
<evidence type="ECO:0000256" key="10">
    <source>
        <dbReference type="ARBA" id="ARBA00023125"/>
    </source>
</evidence>
<dbReference type="GO" id="GO:0005524">
    <property type="term" value="F:ATP binding"/>
    <property type="evidence" value="ECO:0007669"/>
    <property type="project" value="UniProtKB-UniRule"/>
</dbReference>
<evidence type="ECO:0000256" key="12">
    <source>
        <dbReference type="ARBA" id="ARBA00023235"/>
    </source>
</evidence>
<dbReference type="RefSeq" id="WP_199263996.1">
    <property type="nucleotide sequence ID" value="NZ_CP054140.1"/>
</dbReference>
<evidence type="ECO:0000256" key="13">
    <source>
        <dbReference type="ARBA" id="ARBA00034617"/>
    </source>
</evidence>
<evidence type="ECO:0000256" key="3">
    <source>
        <dbReference type="ARBA" id="ARBA00022741"/>
    </source>
</evidence>
<dbReference type="EC" id="5.6.2.4" evidence="14"/>
<dbReference type="GO" id="GO:0046872">
    <property type="term" value="F:metal ion binding"/>
    <property type="evidence" value="ECO:0007669"/>
    <property type="project" value="UniProtKB-KW"/>
</dbReference>
<reference evidence="19 20" key="1">
    <citation type="submission" date="2020-05" db="EMBL/GenBank/DDBJ databases">
        <title>Complete genome of Desulfobulbus oligotrophicus.</title>
        <authorList>
            <person name="Podar M."/>
        </authorList>
    </citation>
    <scope>NUCLEOTIDE SEQUENCE [LARGE SCALE GENOMIC DNA]</scope>
    <source>
        <strain evidence="19 20">Prop6</strain>
    </source>
</reference>
<dbReference type="PANTHER" id="PTHR11070">
    <property type="entry name" value="UVRD / RECB / PCRA DNA HELICASE FAMILY MEMBER"/>
    <property type="match status" value="1"/>
</dbReference>
<evidence type="ECO:0000313" key="20">
    <source>
        <dbReference type="Proteomes" id="UP000596092"/>
    </source>
</evidence>
<keyword evidence="5 16" id="KW-0378">Hydrolase</keyword>
<dbReference type="SUPFAM" id="SSF52980">
    <property type="entry name" value="Restriction endonuclease-like"/>
    <property type="match status" value="1"/>
</dbReference>
<evidence type="ECO:0000313" key="19">
    <source>
        <dbReference type="EMBL" id="QQG65177.1"/>
    </source>
</evidence>
<keyword evidence="11" id="KW-0234">DNA repair</keyword>
<dbReference type="Pfam" id="PF13361">
    <property type="entry name" value="UvrD_C"/>
    <property type="match status" value="2"/>
</dbReference>
<dbReference type="HAMAP" id="MF_01485">
    <property type="entry name" value="RecB"/>
    <property type="match status" value="1"/>
</dbReference>
<feature type="domain" description="UvrD-like helicase C-terminal" evidence="18">
    <location>
        <begin position="481"/>
        <end position="747"/>
    </location>
</feature>
<keyword evidence="1" id="KW-0540">Nuclease</keyword>
<keyword evidence="4" id="KW-0227">DNA damage</keyword>
<dbReference type="NCBIfam" id="TIGR00609">
    <property type="entry name" value="recB"/>
    <property type="match status" value="1"/>
</dbReference>
<feature type="domain" description="UvrD-like helicase ATP-binding" evidence="17">
    <location>
        <begin position="1"/>
        <end position="447"/>
    </location>
</feature>
<dbReference type="InterPro" id="IPR038726">
    <property type="entry name" value="PDDEXK_AddAB-type"/>
</dbReference>
<name>A0A7T5VC83_9BACT</name>
<dbReference type="SUPFAM" id="SSF52540">
    <property type="entry name" value="P-loop containing nucleoside triphosphate hydrolases"/>
    <property type="match status" value="1"/>
</dbReference>
<keyword evidence="2" id="KW-0479">Metal-binding</keyword>
<evidence type="ECO:0000256" key="9">
    <source>
        <dbReference type="ARBA" id="ARBA00022842"/>
    </source>
</evidence>
<keyword evidence="7" id="KW-0269">Exonuclease</keyword>
<dbReference type="KEGG" id="dog:HP555_04480"/>
<dbReference type="InterPro" id="IPR014016">
    <property type="entry name" value="UvrD-like_ATP-bd"/>
</dbReference>
<evidence type="ECO:0000256" key="2">
    <source>
        <dbReference type="ARBA" id="ARBA00022723"/>
    </source>
</evidence>
<organism evidence="19 20">
    <name type="scientific">Desulfobulbus oligotrophicus</name>
    <dbReference type="NCBI Taxonomy" id="1909699"/>
    <lineage>
        <taxon>Bacteria</taxon>
        <taxon>Pseudomonadati</taxon>
        <taxon>Thermodesulfobacteriota</taxon>
        <taxon>Desulfobulbia</taxon>
        <taxon>Desulfobulbales</taxon>
        <taxon>Desulfobulbaceae</taxon>
        <taxon>Desulfobulbus</taxon>
    </lineage>
</organism>
<comment type="catalytic activity">
    <reaction evidence="13">
        <text>Couples ATP hydrolysis with the unwinding of duplex DNA by translocating in the 3'-5' direction.</text>
        <dbReference type="EC" id="5.6.2.4"/>
    </reaction>
</comment>
<dbReference type="Gene3D" id="3.40.50.300">
    <property type="entry name" value="P-loop containing nucleotide triphosphate hydrolases"/>
    <property type="match status" value="2"/>
</dbReference>